<dbReference type="AlphaFoldDB" id="A0A4R6HEI6"/>
<sequence length="393" mass="43938">MPTTTQHTQRILITLRRLGTGGIEQSTLTLANAMAAEGHEVHVLVLKGQPERLPDPDVTVHCRDLEKQQRRSVIGMSWHVLSRLILKPLLPGSGFVWQGLRCSQAFEAFVTESEAQYGHFDLILIRGQGAFELLWKFRDPRAWRIAEAVTGRFHGRLASWLTRCLYQRHKVLCVSHGVQVELHGYLQKNGAHVDDSRVIHNAIPLQRLKQLAMQPRRPEIQGPYIVHVGRLVPVKNQTLLLHAYAKARQWGLSLPLVIIGDGSQRRALQTLTDQLGIDNTVHFLGELENPYPWMADAEAFVLSSRFEGLGLVLIEALALGTQCVATVAPGGIQEVLVDEQRRLLATPDVDSLAAKLCEAVDTPVTVRPEWAERFSTPHIVKAFIDLIPSSQSR</sequence>
<name>A0A4R6HEI6_9GAMM</name>
<protein>
    <submittedName>
        <fullName evidence="3">Glycosyltransferase involved in cell wall biosynthesis</fullName>
    </submittedName>
</protein>
<reference evidence="3 4" key="1">
    <citation type="submission" date="2019-03" db="EMBL/GenBank/DDBJ databases">
        <title>Freshwater and sediment microbial communities from various areas in North America, analyzing microbe dynamics in response to fracking.</title>
        <authorList>
            <person name="Lamendella R."/>
        </authorList>
    </citation>
    <scope>NUCLEOTIDE SEQUENCE [LARGE SCALE GENOMIC DNA]</scope>
    <source>
        <strain evidence="3 4">1_TX</strain>
    </source>
</reference>
<keyword evidence="3" id="KW-0808">Transferase</keyword>
<dbReference type="Pfam" id="PF13439">
    <property type="entry name" value="Glyco_transf_4"/>
    <property type="match status" value="1"/>
</dbReference>
<evidence type="ECO:0000313" key="4">
    <source>
        <dbReference type="Proteomes" id="UP000295150"/>
    </source>
</evidence>
<dbReference type="Proteomes" id="UP000295150">
    <property type="component" value="Unassembled WGS sequence"/>
</dbReference>
<dbReference type="SUPFAM" id="SSF53756">
    <property type="entry name" value="UDP-Glycosyltransferase/glycogen phosphorylase"/>
    <property type="match status" value="1"/>
</dbReference>
<dbReference type="InterPro" id="IPR001296">
    <property type="entry name" value="Glyco_trans_1"/>
</dbReference>
<feature type="domain" description="Glycosyltransferase subfamily 4-like N-terminal" evidence="2">
    <location>
        <begin position="21"/>
        <end position="207"/>
    </location>
</feature>
<dbReference type="Gene3D" id="3.40.50.2000">
    <property type="entry name" value="Glycogen Phosphorylase B"/>
    <property type="match status" value="2"/>
</dbReference>
<organism evidence="3 4">
    <name type="scientific">Halomonas ventosae</name>
    <dbReference type="NCBI Taxonomy" id="229007"/>
    <lineage>
        <taxon>Bacteria</taxon>
        <taxon>Pseudomonadati</taxon>
        <taxon>Pseudomonadota</taxon>
        <taxon>Gammaproteobacteria</taxon>
        <taxon>Oceanospirillales</taxon>
        <taxon>Halomonadaceae</taxon>
        <taxon>Halomonas</taxon>
    </lineage>
</organism>
<dbReference type="RefSeq" id="WP_243726475.1">
    <property type="nucleotide sequence ID" value="NZ_SNWH01000011.1"/>
</dbReference>
<feature type="domain" description="Glycosyl transferase family 1" evidence="1">
    <location>
        <begin position="222"/>
        <end position="363"/>
    </location>
</feature>
<proteinExistence type="predicted"/>
<comment type="caution">
    <text evidence="3">The sequence shown here is derived from an EMBL/GenBank/DDBJ whole genome shotgun (WGS) entry which is preliminary data.</text>
</comment>
<dbReference type="GO" id="GO:0016757">
    <property type="term" value="F:glycosyltransferase activity"/>
    <property type="evidence" value="ECO:0007669"/>
    <property type="project" value="InterPro"/>
</dbReference>
<evidence type="ECO:0000259" key="2">
    <source>
        <dbReference type="Pfam" id="PF13439"/>
    </source>
</evidence>
<dbReference type="PANTHER" id="PTHR12526">
    <property type="entry name" value="GLYCOSYLTRANSFERASE"/>
    <property type="match status" value="1"/>
</dbReference>
<evidence type="ECO:0000313" key="3">
    <source>
        <dbReference type="EMBL" id="TDO06205.1"/>
    </source>
</evidence>
<evidence type="ECO:0000259" key="1">
    <source>
        <dbReference type="Pfam" id="PF00534"/>
    </source>
</evidence>
<dbReference type="InterPro" id="IPR028098">
    <property type="entry name" value="Glyco_trans_4-like_N"/>
</dbReference>
<gene>
    <name evidence="3" type="ORF">DFO68_11122</name>
</gene>
<dbReference type="CDD" id="cd03811">
    <property type="entry name" value="GT4_GT28_WabH-like"/>
    <property type="match status" value="1"/>
</dbReference>
<dbReference type="GO" id="GO:1901135">
    <property type="term" value="P:carbohydrate derivative metabolic process"/>
    <property type="evidence" value="ECO:0007669"/>
    <property type="project" value="UniProtKB-ARBA"/>
</dbReference>
<dbReference type="EMBL" id="SNWH01000011">
    <property type="protein sequence ID" value="TDO06205.1"/>
    <property type="molecule type" value="Genomic_DNA"/>
</dbReference>
<dbReference type="PANTHER" id="PTHR12526:SF584">
    <property type="entry name" value="GLYCOSYLTRANSFERASE"/>
    <property type="match status" value="1"/>
</dbReference>
<keyword evidence="4" id="KW-1185">Reference proteome</keyword>
<dbReference type="Pfam" id="PF00534">
    <property type="entry name" value="Glycos_transf_1"/>
    <property type="match status" value="1"/>
</dbReference>
<accession>A0A4R6HEI6</accession>